<organism evidence="1">
    <name type="scientific">marine metagenome</name>
    <dbReference type="NCBI Taxonomy" id="408172"/>
    <lineage>
        <taxon>unclassified sequences</taxon>
        <taxon>metagenomes</taxon>
        <taxon>ecological metagenomes</taxon>
    </lineage>
</organism>
<proteinExistence type="predicted"/>
<evidence type="ECO:0000313" key="1">
    <source>
        <dbReference type="EMBL" id="SUZ97849.1"/>
    </source>
</evidence>
<accession>A0A381S339</accession>
<reference evidence="1" key="1">
    <citation type="submission" date="2018-05" db="EMBL/GenBank/DDBJ databases">
        <authorList>
            <person name="Lanie J.A."/>
            <person name="Ng W.-L."/>
            <person name="Kazmierczak K.M."/>
            <person name="Andrzejewski T.M."/>
            <person name="Davidsen T.M."/>
            <person name="Wayne K.J."/>
            <person name="Tettelin H."/>
            <person name="Glass J.I."/>
            <person name="Rusch D."/>
            <person name="Podicherti R."/>
            <person name="Tsui H.-C.T."/>
            <person name="Winkler M.E."/>
        </authorList>
    </citation>
    <scope>NUCLEOTIDE SEQUENCE</scope>
</reference>
<dbReference type="AlphaFoldDB" id="A0A381S339"/>
<protein>
    <submittedName>
        <fullName evidence="1">Uncharacterized protein</fullName>
    </submittedName>
</protein>
<dbReference type="EMBL" id="UINC01002547">
    <property type="protein sequence ID" value="SUZ97849.1"/>
    <property type="molecule type" value="Genomic_DNA"/>
</dbReference>
<gene>
    <name evidence="1" type="ORF">METZ01_LOCUS50703</name>
</gene>
<sequence>MIKRGWQLLVRFDTVELLDAAMNAEADWGLKVFDVRVPK</sequence>
<name>A0A381S339_9ZZZZ</name>